<evidence type="ECO:0000313" key="7">
    <source>
        <dbReference type="EMBL" id="KAF9465826.1"/>
    </source>
</evidence>
<dbReference type="PANTHER" id="PTHR42973">
    <property type="entry name" value="BINDING OXIDOREDUCTASE, PUTATIVE (AFU_ORTHOLOGUE AFUA_1G17690)-RELATED"/>
    <property type="match status" value="1"/>
</dbReference>
<feature type="domain" description="FAD-binding PCMH-type" evidence="6">
    <location>
        <begin position="52"/>
        <end position="223"/>
    </location>
</feature>
<reference evidence="7" key="1">
    <citation type="submission" date="2020-11" db="EMBL/GenBank/DDBJ databases">
        <authorList>
            <consortium name="DOE Joint Genome Institute"/>
            <person name="Ahrendt S."/>
            <person name="Riley R."/>
            <person name="Andreopoulos W."/>
            <person name="Labutti K."/>
            <person name="Pangilinan J."/>
            <person name="Ruiz-Duenas F.J."/>
            <person name="Barrasa J.M."/>
            <person name="Sanchez-Garcia M."/>
            <person name="Camarero S."/>
            <person name="Miyauchi S."/>
            <person name="Serrano A."/>
            <person name="Linde D."/>
            <person name="Babiker R."/>
            <person name="Drula E."/>
            <person name="Ayuso-Fernandez I."/>
            <person name="Pacheco R."/>
            <person name="Padilla G."/>
            <person name="Ferreira P."/>
            <person name="Barriuso J."/>
            <person name="Kellner H."/>
            <person name="Castanera R."/>
            <person name="Alfaro M."/>
            <person name="Ramirez L."/>
            <person name="Pisabarro A.G."/>
            <person name="Kuo A."/>
            <person name="Tritt A."/>
            <person name="Lipzen A."/>
            <person name="He G."/>
            <person name="Yan M."/>
            <person name="Ng V."/>
            <person name="Cullen D."/>
            <person name="Martin F."/>
            <person name="Rosso M.-N."/>
            <person name="Henrissat B."/>
            <person name="Hibbett D."/>
            <person name="Martinez A.T."/>
            <person name="Grigoriev I.V."/>
        </authorList>
    </citation>
    <scope>NUCLEOTIDE SEQUENCE</scope>
    <source>
        <strain evidence="7">CBS 247.69</strain>
    </source>
</reference>
<feature type="compositionally biased region" description="Acidic residues" evidence="5">
    <location>
        <begin position="394"/>
        <end position="407"/>
    </location>
</feature>
<evidence type="ECO:0000256" key="5">
    <source>
        <dbReference type="SAM" id="MobiDB-lite"/>
    </source>
</evidence>
<dbReference type="Gene3D" id="3.30.465.10">
    <property type="match status" value="1"/>
</dbReference>
<feature type="compositionally biased region" description="Acidic residues" evidence="5">
    <location>
        <begin position="367"/>
        <end position="387"/>
    </location>
</feature>
<accession>A0A9P5YDE2</accession>
<dbReference type="InterPro" id="IPR006094">
    <property type="entry name" value="Oxid_FAD_bind_N"/>
</dbReference>
<gene>
    <name evidence="7" type="ORF">BDZ94DRAFT_1253281</name>
</gene>
<feature type="region of interest" description="Disordered" evidence="5">
    <location>
        <begin position="318"/>
        <end position="407"/>
    </location>
</feature>
<keyword evidence="8" id="KW-1185">Reference proteome</keyword>
<dbReference type="InterPro" id="IPR050416">
    <property type="entry name" value="FAD-linked_Oxidoreductase"/>
</dbReference>
<dbReference type="PANTHER" id="PTHR42973:SF13">
    <property type="entry name" value="FAD-BINDING PCMH-TYPE DOMAIN-CONTAINING PROTEIN"/>
    <property type="match status" value="1"/>
</dbReference>
<organism evidence="7 8">
    <name type="scientific">Collybia nuda</name>
    <dbReference type="NCBI Taxonomy" id="64659"/>
    <lineage>
        <taxon>Eukaryota</taxon>
        <taxon>Fungi</taxon>
        <taxon>Dikarya</taxon>
        <taxon>Basidiomycota</taxon>
        <taxon>Agaricomycotina</taxon>
        <taxon>Agaricomycetes</taxon>
        <taxon>Agaricomycetidae</taxon>
        <taxon>Agaricales</taxon>
        <taxon>Tricholomatineae</taxon>
        <taxon>Clitocybaceae</taxon>
        <taxon>Collybia</taxon>
    </lineage>
</organism>
<dbReference type="AlphaFoldDB" id="A0A9P5YDE2"/>
<dbReference type="InterPro" id="IPR036318">
    <property type="entry name" value="FAD-bd_PCMH-like_sf"/>
</dbReference>
<protein>
    <recommendedName>
        <fullName evidence="6">FAD-binding PCMH-type domain-containing protein</fullName>
    </recommendedName>
</protein>
<dbReference type="Pfam" id="PF01565">
    <property type="entry name" value="FAD_binding_4"/>
    <property type="match status" value="1"/>
</dbReference>
<sequence length="633" mass="70340">MSPSQDKMMPAPLLNVIHELQRICDARGSTSAYFEYGSSDYKNSIRHYLMSSSEVAQLAVQPGSPKDLGAMMKVLKEYQVQFAVKCGGHGMAPTVSSTTGIQISMSRFSKVLYDSKTQLVEIGAGCLWDQVYSKLAPSGRNVIGGASSDGVGVGGWLLGGGYSLKSNRYGLGIDHIVEYEIVTPDGRIRTVTAQKERDLFQALRGGGNNFGIVTKFVLKTYSQNPTYGAYLLVPGKQSEEVKNALVDFVDNEHRQEACAIAAFRHKLVRGEVEFTISIICIFDAAKPKRKNDVPFQEFKSLTKSGEVWKADPAGWQLGQTELSTSDGSVKRVPAMSTRPKSKAAKPKDKPILTSKNPKITHKSAKYEDEDEDEDADKDEEGSSQGDDDLIKDSDSDDDDYNSEDYDDFFDDILEEMAYNYEWHGALPIPLPRLSSNSSKSRQESQGTKRDSSRRTSKYKQYDTDDASSSGSDDYSDSDYSSSDDYYSDDNDSTLYDSDSEGERRFTKKSYRQRGSSSKKPNLPPRILVTKKPDVMGELQERGRFGCLMVSKYTKPLLDKMEEEAEKCARYLKTKRGLSVIIDAWPVHASIFDNSPQARHIPINAVTLTALCSFISAGKTRKMTSFGSQRSREL</sequence>
<name>A0A9P5YDE2_9AGAR</name>
<dbReference type="InterPro" id="IPR016166">
    <property type="entry name" value="FAD-bd_PCMH"/>
</dbReference>
<feature type="compositionally biased region" description="Basic and acidic residues" evidence="5">
    <location>
        <begin position="440"/>
        <end position="453"/>
    </location>
</feature>
<evidence type="ECO:0000256" key="3">
    <source>
        <dbReference type="ARBA" id="ARBA00022827"/>
    </source>
</evidence>
<dbReference type="SUPFAM" id="SSF56176">
    <property type="entry name" value="FAD-binding/transporter-associated domain-like"/>
    <property type="match status" value="1"/>
</dbReference>
<proteinExistence type="inferred from homology"/>
<dbReference type="OrthoDB" id="2151789at2759"/>
<evidence type="ECO:0000259" key="6">
    <source>
        <dbReference type="PROSITE" id="PS51387"/>
    </source>
</evidence>
<comment type="similarity">
    <text evidence="1">Belongs to the oxygen-dependent FAD-linked oxidoreductase family.</text>
</comment>
<dbReference type="InterPro" id="IPR016169">
    <property type="entry name" value="FAD-bd_PCMH_sub2"/>
</dbReference>
<evidence type="ECO:0000256" key="2">
    <source>
        <dbReference type="ARBA" id="ARBA00022630"/>
    </source>
</evidence>
<keyword evidence="4" id="KW-0560">Oxidoreductase</keyword>
<dbReference type="PROSITE" id="PS51387">
    <property type="entry name" value="FAD_PCMH"/>
    <property type="match status" value="1"/>
</dbReference>
<dbReference type="EMBL" id="MU150245">
    <property type="protein sequence ID" value="KAF9465826.1"/>
    <property type="molecule type" value="Genomic_DNA"/>
</dbReference>
<dbReference type="Proteomes" id="UP000807353">
    <property type="component" value="Unassembled WGS sequence"/>
</dbReference>
<feature type="region of interest" description="Disordered" evidence="5">
    <location>
        <begin position="427"/>
        <end position="525"/>
    </location>
</feature>
<comment type="caution">
    <text evidence="7">The sequence shown here is derived from an EMBL/GenBank/DDBJ whole genome shotgun (WGS) entry which is preliminary data.</text>
</comment>
<feature type="compositionally biased region" description="Low complexity" evidence="5">
    <location>
        <begin position="466"/>
        <end position="484"/>
    </location>
</feature>
<dbReference type="GO" id="GO:0071949">
    <property type="term" value="F:FAD binding"/>
    <property type="evidence" value="ECO:0007669"/>
    <property type="project" value="InterPro"/>
</dbReference>
<evidence type="ECO:0000256" key="1">
    <source>
        <dbReference type="ARBA" id="ARBA00005466"/>
    </source>
</evidence>
<keyword evidence="3" id="KW-0274">FAD</keyword>
<evidence type="ECO:0000313" key="8">
    <source>
        <dbReference type="Proteomes" id="UP000807353"/>
    </source>
</evidence>
<evidence type="ECO:0000256" key="4">
    <source>
        <dbReference type="ARBA" id="ARBA00023002"/>
    </source>
</evidence>
<feature type="compositionally biased region" description="Polar residues" evidence="5">
    <location>
        <begin position="318"/>
        <end position="327"/>
    </location>
</feature>
<dbReference type="GO" id="GO:0016491">
    <property type="term" value="F:oxidoreductase activity"/>
    <property type="evidence" value="ECO:0007669"/>
    <property type="project" value="UniProtKB-KW"/>
</dbReference>
<keyword evidence="2" id="KW-0285">Flavoprotein</keyword>